<dbReference type="PANTHER" id="PTHR37299:SF4">
    <property type="entry name" value="TRANSCRIPTIONAL REGULATOR"/>
    <property type="match status" value="1"/>
</dbReference>
<feature type="domain" description="HTH LytTR-type" evidence="1">
    <location>
        <begin position="44"/>
        <end position="147"/>
    </location>
</feature>
<dbReference type="InterPro" id="IPR046947">
    <property type="entry name" value="LytR-like"/>
</dbReference>
<evidence type="ECO:0000259" key="1">
    <source>
        <dbReference type="PROSITE" id="PS50930"/>
    </source>
</evidence>
<sequence>MRVRIEVDEDLTEPEVVLRVPAETAATSELAATLATVGESADRLTLSYRGRQERVAVADILFCESAGHQVMVHTATQQLTTRIPLYKLAANLPGQFQRASKSAILNCNQVASLSKSLTGNLVRFQNSHKQLYVSRRYYGGLKQALERKG</sequence>
<dbReference type="GO" id="GO:0000156">
    <property type="term" value="F:phosphorelay response regulator activity"/>
    <property type="evidence" value="ECO:0007669"/>
    <property type="project" value="InterPro"/>
</dbReference>
<name>A0A9D1QUA9_9LACO</name>
<gene>
    <name evidence="2" type="ORF">H9875_05660</name>
</gene>
<protein>
    <submittedName>
        <fullName evidence="2">LytTR family transcriptional regulator</fullName>
    </submittedName>
</protein>
<dbReference type="InterPro" id="IPR007492">
    <property type="entry name" value="LytTR_DNA-bd_dom"/>
</dbReference>
<reference evidence="2" key="2">
    <citation type="submission" date="2021-04" db="EMBL/GenBank/DDBJ databases">
        <authorList>
            <person name="Gilroy R."/>
        </authorList>
    </citation>
    <scope>NUCLEOTIDE SEQUENCE</scope>
    <source>
        <strain evidence="2">CHK173-259</strain>
    </source>
</reference>
<accession>A0A9D1QUA9</accession>
<dbReference type="AlphaFoldDB" id="A0A9D1QUA9"/>
<reference evidence="2" key="1">
    <citation type="journal article" date="2021" name="PeerJ">
        <title>Extensive microbial diversity within the chicken gut microbiome revealed by metagenomics and culture.</title>
        <authorList>
            <person name="Gilroy R."/>
            <person name="Ravi A."/>
            <person name="Getino M."/>
            <person name="Pursley I."/>
            <person name="Horton D.L."/>
            <person name="Alikhan N.F."/>
            <person name="Baker D."/>
            <person name="Gharbi K."/>
            <person name="Hall N."/>
            <person name="Watson M."/>
            <person name="Adriaenssens E.M."/>
            <person name="Foster-Nyarko E."/>
            <person name="Jarju S."/>
            <person name="Secka A."/>
            <person name="Antonio M."/>
            <person name="Oren A."/>
            <person name="Chaudhuri R.R."/>
            <person name="La Ragione R."/>
            <person name="Hildebrand F."/>
            <person name="Pallen M.J."/>
        </authorList>
    </citation>
    <scope>NUCLEOTIDE SEQUENCE</scope>
    <source>
        <strain evidence="2">CHK173-259</strain>
    </source>
</reference>
<dbReference type="GO" id="GO:0003677">
    <property type="term" value="F:DNA binding"/>
    <property type="evidence" value="ECO:0007669"/>
    <property type="project" value="InterPro"/>
</dbReference>
<organism evidence="2 3">
    <name type="scientific">Candidatus Levilactobacillus faecigallinarum</name>
    <dbReference type="NCBI Taxonomy" id="2838638"/>
    <lineage>
        <taxon>Bacteria</taxon>
        <taxon>Bacillati</taxon>
        <taxon>Bacillota</taxon>
        <taxon>Bacilli</taxon>
        <taxon>Lactobacillales</taxon>
        <taxon>Lactobacillaceae</taxon>
        <taxon>Levilactobacillus</taxon>
    </lineage>
</organism>
<evidence type="ECO:0000313" key="2">
    <source>
        <dbReference type="EMBL" id="HIW72096.1"/>
    </source>
</evidence>
<dbReference type="Proteomes" id="UP000886822">
    <property type="component" value="Unassembled WGS sequence"/>
</dbReference>
<comment type="caution">
    <text evidence="2">The sequence shown here is derived from an EMBL/GenBank/DDBJ whole genome shotgun (WGS) entry which is preliminary data.</text>
</comment>
<dbReference type="Pfam" id="PF04397">
    <property type="entry name" value="LytTR"/>
    <property type="match status" value="1"/>
</dbReference>
<evidence type="ECO:0000313" key="3">
    <source>
        <dbReference type="Proteomes" id="UP000886822"/>
    </source>
</evidence>
<dbReference type="EMBL" id="DXGJ01000044">
    <property type="protein sequence ID" value="HIW72096.1"/>
    <property type="molecule type" value="Genomic_DNA"/>
</dbReference>
<proteinExistence type="predicted"/>
<dbReference type="PANTHER" id="PTHR37299">
    <property type="entry name" value="TRANSCRIPTIONAL REGULATOR-RELATED"/>
    <property type="match status" value="1"/>
</dbReference>
<dbReference type="PROSITE" id="PS50930">
    <property type="entry name" value="HTH_LYTTR"/>
    <property type="match status" value="1"/>
</dbReference>
<dbReference type="SMART" id="SM00850">
    <property type="entry name" value="LytTR"/>
    <property type="match status" value="1"/>
</dbReference>
<dbReference type="Gene3D" id="2.40.50.1020">
    <property type="entry name" value="LytTr DNA-binding domain"/>
    <property type="match status" value="1"/>
</dbReference>